<comment type="caution">
    <text evidence="14">The sequence shown here is derived from an EMBL/GenBank/DDBJ whole genome shotgun (WGS) entry which is preliminary data.</text>
</comment>
<evidence type="ECO:0000256" key="2">
    <source>
        <dbReference type="ARBA" id="ARBA00005009"/>
    </source>
</evidence>
<evidence type="ECO:0000259" key="11">
    <source>
        <dbReference type="Pfam" id="PF00117"/>
    </source>
</evidence>
<dbReference type="Pfam" id="PF00117">
    <property type="entry name" value="GATase"/>
    <property type="match status" value="1"/>
</dbReference>
<evidence type="ECO:0000256" key="1">
    <source>
        <dbReference type="ARBA" id="ARBA00001000"/>
    </source>
</evidence>
<dbReference type="PANTHER" id="PTHR11236">
    <property type="entry name" value="AMINOBENZOATE/ANTHRANILATE SYNTHASE"/>
    <property type="match status" value="1"/>
</dbReference>
<comment type="catalytic activity">
    <reaction evidence="1">
        <text>chorismate + L-glutamine = 4-amino-4-deoxychorismate + L-glutamate</text>
        <dbReference type="Rhea" id="RHEA:11672"/>
        <dbReference type="ChEBI" id="CHEBI:29748"/>
        <dbReference type="ChEBI" id="CHEBI:29985"/>
        <dbReference type="ChEBI" id="CHEBI:58359"/>
        <dbReference type="ChEBI" id="CHEBI:58406"/>
        <dbReference type="EC" id="2.6.1.85"/>
    </reaction>
</comment>
<dbReference type="UniPathway" id="UPA00077">
    <property type="reaction ID" value="UER00149"/>
</dbReference>
<organism evidence="14 15">
    <name type="scientific">Moniliophthora roreri</name>
    <name type="common">Frosty pod rot fungus</name>
    <name type="synonym">Monilia roreri</name>
    <dbReference type="NCBI Taxonomy" id="221103"/>
    <lineage>
        <taxon>Eukaryota</taxon>
        <taxon>Fungi</taxon>
        <taxon>Dikarya</taxon>
        <taxon>Basidiomycota</taxon>
        <taxon>Agaricomycotina</taxon>
        <taxon>Agaricomycetes</taxon>
        <taxon>Agaricomycetidae</taxon>
        <taxon>Agaricales</taxon>
        <taxon>Marasmiineae</taxon>
        <taxon>Marasmiaceae</taxon>
        <taxon>Moniliophthora</taxon>
    </lineage>
</organism>
<evidence type="ECO:0000259" key="12">
    <source>
        <dbReference type="Pfam" id="PF00425"/>
    </source>
</evidence>
<evidence type="ECO:0000256" key="10">
    <source>
        <dbReference type="SAM" id="MobiDB-lite"/>
    </source>
</evidence>
<dbReference type="Gene3D" id="3.60.120.10">
    <property type="entry name" value="Anthranilate synthase"/>
    <property type="match status" value="1"/>
</dbReference>
<dbReference type="PRINTS" id="PR00097">
    <property type="entry name" value="ANTSNTHASEII"/>
</dbReference>
<dbReference type="GO" id="GO:0046654">
    <property type="term" value="P:tetrahydrofolate biosynthetic process"/>
    <property type="evidence" value="ECO:0007669"/>
    <property type="project" value="UniProtKB-UniPathway"/>
</dbReference>
<name>A0A0W0FAQ3_MONRR</name>
<dbReference type="InterPro" id="IPR017926">
    <property type="entry name" value="GATASE"/>
</dbReference>
<dbReference type="PRINTS" id="PR00099">
    <property type="entry name" value="CPSGATASE"/>
</dbReference>
<dbReference type="InterPro" id="IPR019999">
    <property type="entry name" value="Anth_synth_I-like"/>
</dbReference>
<evidence type="ECO:0000256" key="6">
    <source>
        <dbReference type="ARBA" id="ARBA00022909"/>
    </source>
</evidence>
<feature type="domain" description="Chorismate-utilising enzyme C-terminal" evidence="12">
    <location>
        <begin position="452"/>
        <end position="726"/>
    </location>
</feature>
<evidence type="ECO:0000256" key="3">
    <source>
        <dbReference type="ARBA" id="ARBA00005970"/>
    </source>
</evidence>
<dbReference type="SUPFAM" id="SSF56322">
    <property type="entry name" value="ADC synthase"/>
    <property type="match status" value="1"/>
</dbReference>
<evidence type="ECO:0000259" key="13">
    <source>
        <dbReference type="Pfam" id="PF04715"/>
    </source>
</evidence>
<evidence type="ECO:0000313" key="15">
    <source>
        <dbReference type="Proteomes" id="UP000054988"/>
    </source>
</evidence>
<dbReference type="InterPro" id="IPR015890">
    <property type="entry name" value="Chorismate_C"/>
</dbReference>
<dbReference type="EC" id="2.6.1.85" evidence="4"/>
<evidence type="ECO:0000256" key="7">
    <source>
        <dbReference type="ARBA" id="ARBA00022962"/>
    </source>
</evidence>
<dbReference type="AlphaFoldDB" id="A0A0W0FAQ3"/>
<dbReference type="Pfam" id="PF00425">
    <property type="entry name" value="Chorismate_bind"/>
    <property type="match status" value="1"/>
</dbReference>
<dbReference type="InterPro" id="IPR006805">
    <property type="entry name" value="Anth_synth_I_N"/>
</dbReference>
<dbReference type="EMBL" id="LATX01002176">
    <property type="protein sequence ID" value="KTB33408.1"/>
    <property type="molecule type" value="Genomic_DNA"/>
</dbReference>
<dbReference type="PRINTS" id="PR00096">
    <property type="entry name" value="GATASE"/>
</dbReference>
<keyword evidence="7" id="KW-0315">Glutamine amidotransferase</keyword>
<evidence type="ECO:0000256" key="4">
    <source>
        <dbReference type="ARBA" id="ARBA00013139"/>
    </source>
</evidence>
<feature type="domain" description="Anthranilate synthase component I N-terminal" evidence="13">
    <location>
        <begin position="273"/>
        <end position="405"/>
    </location>
</feature>
<dbReference type="Pfam" id="PF04715">
    <property type="entry name" value="Anth_synt_I_N"/>
    <property type="match status" value="1"/>
</dbReference>
<dbReference type="GO" id="GO:0046820">
    <property type="term" value="F:4-amino-4-deoxychorismate synthase activity"/>
    <property type="evidence" value="ECO:0007669"/>
    <property type="project" value="UniProtKB-EC"/>
</dbReference>
<dbReference type="InterPro" id="IPR005801">
    <property type="entry name" value="ADC_synthase"/>
</dbReference>
<dbReference type="SUPFAM" id="SSF52317">
    <property type="entry name" value="Class I glutamine amidotransferase-like"/>
    <property type="match status" value="1"/>
</dbReference>
<dbReference type="InterPro" id="IPR006221">
    <property type="entry name" value="TrpG/PapA_dom"/>
</dbReference>
<dbReference type="PROSITE" id="PS51273">
    <property type="entry name" value="GATASE_TYPE_1"/>
    <property type="match status" value="1"/>
</dbReference>
<dbReference type="eggNOG" id="KOG1224">
    <property type="taxonomic scope" value="Eukaryota"/>
</dbReference>
<dbReference type="CDD" id="cd01743">
    <property type="entry name" value="GATase1_Anthranilate_Synthase"/>
    <property type="match status" value="1"/>
</dbReference>
<comment type="similarity">
    <text evidence="3">In the C-terminal section; belongs to the anthranilate synthase component I family.</text>
</comment>
<dbReference type="GO" id="GO:0046656">
    <property type="term" value="P:folic acid biosynthetic process"/>
    <property type="evidence" value="ECO:0007669"/>
    <property type="project" value="UniProtKB-KW"/>
</dbReference>
<evidence type="ECO:0000256" key="5">
    <source>
        <dbReference type="ARBA" id="ARBA00022679"/>
    </source>
</evidence>
<sequence length="1018" mass="112913">MTVETPRILFVDSYDSFTFNLASLCRQAIPDSTIYVIKNDQIPIRTLVPLLKSFSAIVIGPGPGSPDNPRDIGVIADLWKLSEEDLLPIFGVCLGHQSLAIEHGAKLKRLRVVKHGQVSSIIHTRSGLFEGLETVNAVRYHSLHVELNGGDVEPVAWADDGAENGPVLMAAQHKYKPFWSVQYHPESALTDKGGLSVLRNFWSLACQWSREKGRRVHALHPLSRTTLGASWPHFQSSIFPASPVSPKHTIDTIIVTSHLSVPAVCELLGVCSEESLFVLLDSAAKPGRFSIIASLLPDSLHILHSVDEPTVIVKRGEEEACESLGRSDIWSWLGSFMRPRAIYSGHPDIPFWGGLVGMLSYELGVRSLSVPLRRHRRLDNKHFDVNLVYVERSVVVDHHTGKIYVQSLIPGDKLWISETAQMLSTREEHHIELIEKEYLKSVQPPIVTLPDRSRYLTCIEEAKGYLLSGDSYELCLTANTHVRVARGTTSWQRYKALRRSNPAPHSAYLRLHPSTFLSSSPERFLSYSRPPGSLCQLRPIKGTIRKAPEITRAHAEKALRGSCKEVAENLMIVDLIRHDLHGVVGLDVEVKQFCSVEEYETVWQMVSVIEGKLPAHIHSDLDAQLGLEVLKRSLPPGSMTGAPKKRSVEILQGLEHQDRSLYSGVFGYWCVGGGGDWSVAIRSCFRYEEDSSSGTAGNTEEWTIGAGGAITALSEPEAEWDEMVTKLQSALALLIPCDSPRKYDTASGAMLNDDLLKNHHLPTRQDLYSLGLNLGMIIIDETAKPPLDDGLQVPDLINGRTSPLPPPTHPSHQYGNKSSVTPPGYQSAVKPDQSVTYLFSPMPGNAMLLIPPKNVSSTRHPYFIGVGLNCFTPSSYITTIRKYGWDGEFVGDFEIGTSNSKNPSSVCLRGNEHPISDVLLSSTRLFRNFWTWKPLDHDRSVTLHWDDSVGGGIITCFSSKDRTAGNLLAKFTPRGHPRRQGRPTEFPKLEVTPQGHDVFEDILMSALIIERIRTNPTT</sequence>
<evidence type="ECO:0000256" key="9">
    <source>
        <dbReference type="ARBA" id="ARBA00031904"/>
    </source>
</evidence>
<evidence type="ECO:0000313" key="14">
    <source>
        <dbReference type="EMBL" id="KTB33408.1"/>
    </source>
</evidence>
<accession>A0A0W0FAQ3</accession>
<keyword evidence="6" id="KW-0289">Folate biosynthesis</keyword>
<dbReference type="GO" id="GO:0000162">
    <property type="term" value="P:L-tryptophan biosynthetic process"/>
    <property type="evidence" value="ECO:0007669"/>
    <property type="project" value="TreeGrafter"/>
</dbReference>
<dbReference type="PANTHER" id="PTHR11236:SF18">
    <property type="entry name" value="AMINODEOXYCHORISMATE SYNTHASE"/>
    <property type="match status" value="1"/>
</dbReference>
<dbReference type="Gene3D" id="3.40.50.880">
    <property type="match status" value="1"/>
</dbReference>
<feature type="region of interest" description="Disordered" evidence="10">
    <location>
        <begin position="796"/>
        <end position="826"/>
    </location>
</feature>
<dbReference type="GO" id="GO:0005737">
    <property type="term" value="C:cytoplasm"/>
    <property type="evidence" value="ECO:0007669"/>
    <property type="project" value="TreeGrafter"/>
</dbReference>
<gene>
    <name evidence="14" type="ORF">WG66_14026</name>
</gene>
<protein>
    <recommendedName>
        <fullName evidence="4">aminodeoxychorismate synthase</fullName>
        <ecNumber evidence="4">2.6.1.85</ecNumber>
    </recommendedName>
    <alternativeName>
        <fullName evidence="8">Para-aminobenzoate synthase</fullName>
    </alternativeName>
    <alternativeName>
        <fullName evidence="9">p-aminobenzoic acid synthase</fullName>
    </alternativeName>
</protein>
<dbReference type="GO" id="GO:0008153">
    <property type="term" value="P:4-aminobenzoate biosynthetic process"/>
    <property type="evidence" value="ECO:0007669"/>
    <property type="project" value="TreeGrafter"/>
</dbReference>
<dbReference type="NCBIfam" id="TIGR01823">
    <property type="entry name" value="PabB-fungal"/>
    <property type="match status" value="1"/>
</dbReference>
<dbReference type="NCBIfam" id="TIGR00566">
    <property type="entry name" value="trpG_papA"/>
    <property type="match status" value="1"/>
</dbReference>
<dbReference type="InterPro" id="IPR010117">
    <property type="entry name" value="PabB_fungal"/>
</dbReference>
<dbReference type="Proteomes" id="UP000054988">
    <property type="component" value="Unassembled WGS sequence"/>
</dbReference>
<proteinExistence type="inferred from homology"/>
<evidence type="ECO:0000256" key="8">
    <source>
        <dbReference type="ARBA" id="ARBA00031329"/>
    </source>
</evidence>
<comment type="pathway">
    <text evidence="2">Cofactor biosynthesis; tetrahydrofolate biosynthesis; 4-aminobenzoate from chorismate: step 1/2.</text>
</comment>
<dbReference type="InterPro" id="IPR029062">
    <property type="entry name" value="Class_I_gatase-like"/>
</dbReference>
<reference evidence="14 15" key="1">
    <citation type="submission" date="2015-12" db="EMBL/GenBank/DDBJ databases">
        <title>Draft genome sequence of Moniliophthora roreri, the causal agent of frosty pod rot of cacao.</title>
        <authorList>
            <person name="Aime M.C."/>
            <person name="Diaz-Valderrama J.R."/>
            <person name="Kijpornyongpan T."/>
            <person name="Phillips-Mora W."/>
        </authorList>
    </citation>
    <scope>NUCLEOTIDE SEQUENCE [LARGE SCALE GENOMIC DNA]</scope>
    <source>
        <strain evidence="14 15">MCA 2952</strain>
    </source>
</reference>
<keyword evidence="5" id="KW-0808">Transferase</keyword>
<feature type="domain" description="Glutamine amidotransferase" evidence="11">
    <location>
        <begin position="10"/>
        <end position="201"/>
    </location>
</feature>